<evidence type="ECO:0000313" key="2">
    <source>
        <dbReference type="EMBL" id="MWV45482.1"/>
    </source>
</evidence>
<feature type="compositionally biased region" description="Basic residues" evidence="1">
    <location>
        <begin position="13"/>
        <end position="23"/>
    </location>
</feature>
<dbReference type="RefSeq" id="WP_160499029.1">
    <property type="nucleotide sequence ID" value="NZ_WUBI01000002.1"/>
</dbReference>
<gene>
    <name evidence="2" type="ORF">GRF59_17805</name>
</gene>
<feature type="region of interest" description="Disordered" evidence="1">
    <location>
        <begin position="1"/>
        <end position="31"/>
    </location>
</feature>
<dbReference type="AlphaFoldDB" id="A0A7X3INT1"/>
<keyword evidence="3" id="KW-1185">Reference proteome</keyword>
<dbReference type="EMBL" id="WUBI01000002">
    <property type="protein sequence ID" value="MWV45482.1"/>
    <property type="molecule type" value="Genomic_DNA"/>
</dbReference>
<reference evidence="2 3" key="1">
    <citation type="submission" date="2019-12" db="EMBL/GenBank/DDBJ databases">
        <title>Paenibacillus sp. nov., an endophytic bacterium isolated from the stem of Dendrobium.</title>
        <authorList>
            <person name="Zhao R."/>
        </authorList>
    </citation>
    <scope>NUCLEOTIDE SEQUENCE [LARGE SCALE GENOMIC DNA]</scope>
    <source>
        <strain evidence="2 3">HJL G12</strain>
    </source>
</reference>
<protein>
    <submittedName>
        <fullName evidence="2">Uncharacterized protein</fullName>
    </submittedName>
</protein>
<organism evidence="2 3">
    <name type="scientific">Paenibacillus dendrobii</name>
    <dbReference type="NCBI Taxonomy" id="2691084"/>
    <lineage>
        <taxon>Bacteria</taxon>
        <taxon>Bacillati</taxon>
        <taxon>Bacillota</taxon>
        <taxon>Bacilli</taxon>
        <taxon>Bacillales</taxon>
        <taxon>Paenibacillaceae</taxon>
        <taxon>Paenibacillus</taxon>
    </lineage>
</organism>
<comment type="caution">
    <text evidence="2">The sequence shown here is derived from an EMBL/GenBank/DDBJ whole genome shotgun (WGS) entry which is preliminary data.</text>
</comment>
<name>A0A7X3INT1_9BACL</name>
<sequence>MIEKHNNAPKASRFSKRNGKKNVGKGTTPIAGFPQLADQLQHAAVWMREMEQIVASPGSMISTEWRPGIRIRHRQHPEYGTGMIRVIIPGGLSAYCSFDRFSLSSTDWTPSGYYRLSQLEIAGDIDKEHCTLL</sequence>
<dbReference type="Proteomes" id="UP000460318">
    <property type="component" value="Unassembled WGS sequence"/>
</dbReference>
<proteinExistence type="predicted"/>
<evidence type="ECO:0000256" key="1">
    <source>
        <dbReference type="SAM" id="MobiDB-lite"/>
    </source>
</evidence>
<accession>A0A7X3INT1</accession>
<evidence type="ECO:0000313" key="3">
    <source>
        <dbReference type="Proteomes" id="UP000460318"/>
    </source>
</evidence>